<sequence>MPPDVKDEEFLLGKTSNDELTTNWDSPQDFQNLATNILEPLDKFQDERKDTKIKRMKTSLSIDNPLDVLRQQYYRALARRMKFKSIEKNREHLIKTGKRTDRISNLRTYIGKRSGYSVNDIEKGD</sequence>
<dbReference type="Pfam" id="PF00473">
    <property type="entry name" value="CRF"/>
    <property type="match status" value="1"/>
</dbReference>
<evidence type="ECO:0000256" key="3">
    <source>
        <dbReference type="ARBA" id="ARBA00022702"/>
    </source>
</evidence>
<dbReference type="EnsemblMetazoa" id="PHUM075460-RA">
    <property type="protein sequence ID" value="PHUM075460-PA"/>
    <property type="gene ID" value="PHUM075460"/>
</dbReference>
<evidence type="ECO:0000256" key="2">
    <source>
        <dbReference type="ARBA" id="ARBA00022525"/>
    </source>
</evidence>
<dbReference type="GO" id="GO:0005576">
    <property type="term" value="C:extracellular region"/>
    <property type="evidence" value="ECO:0007669"/>
    <property type="project" value="UniProtKB-SubCell"/>
</dbReference>
<evidence type="ECO:0000313" key="7">
    <source>
        <dbReference type="Proteomes" id="UP000009046"/>
    </source>
</evidence>
<dbReference type="Proteomes" id="UP000009046">
    <property type="component" value="Unassembled WGS sequence"/>
</dbReference>
<comment type="subcellular location">
    <subcellularLocation>
        <location evidence="1">Secreted</location>
    </subcellularLocation>
</comment>
<protein>
    <recommendedName>
        <fullName evidence="4">Corticotropin-releasing factor domain-containing protein</fullName>
    </recommendedName>
</protein>
<dbReference type="InterPro" id="IPR000187">
    <property type="entry name" value="CRF"/>
</dbReference>
<dbReference type="OrthoDB" id="6418774at2759"/>
<keyword evidence="2" id="KW-0964">Secreted</keyword>
<dbReference type="AlphaFoldDB" id="E0VBY0"/>
<dbReference type="VEuPathDB" id="VectorBase:PHUM075460"/>
<dbReference type="GO" id="GO:0005179">
    <property type="term" value="F:hormone activity"/>
    <property type="evidence" value="ECO:0007669"/>
    <property type="project" value="UniProtKB-KW"/>
</dbReference>
<proteinExistence type="predicted"/>
<dbReference type="GeneID" id="8231285"/>
<feature type="domain" description="Corticotropin-releasing factor" evidence="4">
    <location>
        <begin position="56"/>
        <end position="96"/>
    </location>
</feature>
<evidence type="ECO:0000256" key="1">
    <source>
        <dbReference type="ARBA" id="ARBA00004613"/>
    </source>
</evidence>
<evidence type="ECO:0000313" key="5">
    <source>
        <dbReference type="EMBL" id="EEB10886.1"/>
    </source>
</evidence>
<dbReference type="EMBL" id="DS235044">
    <property type="protein sequence ID" value="EEB10886.1"/>
    <property type="molecule type" value="Genomic_DNA"/>
</dbReference>
<dbReference type="KEGG" id="phu:Phum_PHUM075460"/>
<dbReference type="InParanoid" id="E0VBY0"/>
<accession>E0VBY0</accession>
<reference evidence="5" key="2">
    <citation type="submission" date="2007-04" db="EMBL/GenBank/DDBJ databases">
        <title>The genome of the human body louse.</title>
        <authorList>
            <consortium name="The Human Body Louse Genome Consortium"/>
            <person name="Kirkness E."/>
            <person name="Walenz B."/>
            <person name="Hass B."/>
            <person name="Bruggner R."/>
            <person name="Strausberg R."/>
        </authorList>
    </citation>
    <scope>NUCLEOTIDE SEQUENCE</scope>
    <source>
        <strain evidence="5">USDA</strain>
    </source>
</reference>
<gene>
    <name evidence="6" type="primary">8231285</name>
    <name evidence="5" type="ORF">Phum_PHUM075460</name>
</gene>
<evidence type="ECO:0000259" key="4">
    <source>
        <dbReference type="SMART" id="SM00039"/>
    </source>
</evidence>
<evidence type="ECO:0000313" key="6">
    <source>
        <dbReference type="EnsemblMetazoa" id="PHUM075460-PA"/>
    </source>
</evidence>
<dbReference type="HOGENOM" id="CLU_1995321_0_0_1"/>
<keyword evidence="3" id="KW-0372">Hormone</keyword>
<reference evidence="6" key="3">
    <citation type="submission" date="2020-05" db="UniProtKB">
        <authorList>
            <consortium name="EnsemblMetazoa"/>
        </authorList>
    </citation>
    <scope>IDENTIFICATION</scope>
    <source>
        <strain evidence="6">USDA</strain>
    </source>
</reference>
<keyword evidence="7" id="KW-1185">Reference proteome</keyword>
<reference evidence="5" key="1">
    <citation type="submission" date="2007-04" db="EMBL/GenBank/DDBJ databases">
        <title>Annotation of Pediculus humanus corporis strain USDA.</title>
        <authorList>
            <person name="Kirkness E."/>
            <person name="Hannick L."/>
            <person name="Hass B."/>
            <person name="Bruggner R."/>
            <person name="Lawson D."/>
            <person name="Bidwell S."/>
            <person name="Joardar V."/>
            <person name="Caler E."/>
            <person name="Walenz B."/>
            <person name="Inman J."/>
            <person name="Schobel S."/>
            <person name="Galinsky K."/>
            <person name="Amedeo P."/>
            <person name="Strausberg R."/>
        </authorList>
    </citation>
    <scope>NUCLEOTIDE SEQUENCE</scope>
    <source>
        <strain evidence="5">USDA</strain>
    </source>
</reference>
<name>E0VBY0_PEDHC</name>
<dbReference type="SMART" id="SM00039">
    <property type="entry name" value="CRF"/>
    <property type="match status" value="1"/>
</dbReference>
<organism>
    <name type="scientific">Pediculus humanus subsp. corporis</name>
    <name type="common">Body louse</name>
    <dbReference type="NCBI Taxonomy" id="121224"/>
    <lineage>
        <taxon>Eukaryota</taxon>
        <taxon>Metazoa</taxon>
        <taxon>Ecdysozoa</taxon>
        <taxon>Arthropoda</taxon>
        <taxon>Hexapoda</taxon>
        <taxon>Insecta</taxon>
        <taxon>Pterygota</taxon>
        <taxon>Neoptera</taxon>
        <taxon>Paraneoptera</taxon>
        <taxon>Psocodea</taxon>
        <taxon>Troctomorpha</taxon>
        <taxon>Phthiraptera</taxon>
        <taxon>Anoplura</taxon>
        <taxon>Pediculidae</taxon>
        <taxon>Pediculus</taxon>
    </lineage>
</organism>
<dbReference type="EMBL" id="AAZO01000905">
    <property type="status" value="NOT_ANNOTATED_CDS"/>
    <property type="molecule type" value="Genomic_DNA"/>
</dbReference>
<dbReference type="RefSeq" id="XP_002423624.1">
    <property type="nucleotide sequence ID" value="XM_002423579.1"/>
</dbReference>
<dbReference type="CTD" id="8231285"/>